<dbReference type="AlphaFoldDB" id="A0A0A9HBC0"/>
<accession>A0A0A9HBC0</accession>
<organism evidence="1">
    <name type="scientific">Arundo donax</name>
    <name type="common">Giant reed</name>
    <name type="synonym">Donax arundinaceus</name>
    <dbReference type="NCBI Taxonomy" id="35708"/>
    <lineage>
        <taxon>Eukaryota</taxon>
        <taxon>Viridiplantae</taxon>
        <taxon>Streptophyta</taxon>
        <taxon>Embryophyta</taxon>
        <taxon>Tracheophyta</taxon>
        <taxon>Spermatophyta</taxon>
        <taxon>Magnoliopsida</taxon>
        <taxon>Liliopsida</taxon>
        <taxon>Poales</taxon>
        <taxon>Poaceae</taxon>
        <taxon>PACMAD clade</taxon>
        <taxon>Arundinoideae</taxon>
        <taxon>Arundineae</taxon>
        <taxon>Arundo</taxon>
    </lineage>
</organism>
<reference evidence="1" key="1">
    <citation type="submission" date="2014-09" db="EMBL/GenBank/DDBJ databases">
        <authorList>
            <person name="Magalhaes I.L.F."/>
            <person name="Oliveira U."/>
            <person name="Santos F.R."/>
            <person name="Vidigal T.H.D.A."/>
            <person name="Brescovit A.D."/>
            <person name="Santos A.J."/>
        </authorList>
    </citation>
    <scope>NUCLEOTIDE SEQUENCE</scope>
    <source>
        <tissue evidence="1">Shoot tissue taken approximately 20 cm above the soil surface</tissue>
    </source>
</reference>
<evidence type="ECO:0000313" key="1">
    <source>
        <dbReference type="EMBL" id="JAE34495.1"/>
    </source>
</evidence>
<protein>
    <submittedName>
        <fullName evidence="1">Uncharacterized protein</fullName>
    </submittedName>
</protein>
<sequence length="26" mass="2890">MILMLLVGLNINTGLAKSSVKMYYCI</sequence>
<reference evidence="1" key="2">
    <citation type="journal article" date="2015" name="Data Brief">
        <title>Shoot transcriptome of the giant reed, Arundo donax.</title>
        <authorList>
            <person name="Barrero R.A."/>
            <person name="Guerrero F.D."/>
            <person name="Moolhuijzen P."/>
            <person name="Goolsby J.A."/>
            <person name="Tidwell J."/>
            <person name="Bellgard S.E."/>
            <person name="Bellgard M.I."/>
        </authorList>
    </citation>
    <scope>NUCLEOTIDE SEQUENCE</scope>
    <source>
        <tissue evidence="1">Shoot tissue taken approximately 20 cm above the soil surface</tissue>
    </source>
</reference>
<proteinExistence type="predicted"/>
<dbReference type="EMBL" id="GBRH01163401">
    <property type="protein sequence ID" value="JAE34495.1"/>
    <property type="molecule type" value="Transcribed_RNA"/>
</dbReference>
<name>A0A0A9HBC0_ARUDO</name>